<evidence type="ECO:0008006" key="3">
    <source>
        <dbReference type="Google" id="ProtNLM"/>
    </source>
</evidence>
<dbReference type="EMBL" id="LJIJ01000385">
    <property type="protein sequence ID" value="ODM98054.1"/>
    <property type="molecule type" value="Genomic_DNA"/>
</dbReference>
<dbReference type="AlphaFoldDB" id="A0A1D2MZ23"/>
<protein>
    <recommendedName>
        <fullName evidence="3">F-box domain-containing protein</fullName>
    </recommendedName>
</protein>
<reference evidence="1 2" key="1">
    <citation type="journal article" date="2016" name="Genome Biol. Evol.">
        <title>Gene Family Evolution Reflects Adaptation to Soil Environmental Stressors in the Genome of the Collembolan Orchesella cincta.</title>
        <authorList>
            <person name="Faddeeva-Vakhrusheva A."/>
            <person name="Derks M.F."/>
            <person name="Anvar S.Y."/>
            <person name="Agamennone V."/>
            <person name="Suring W."/>
            <person name="Smit S."/>
            <person name="van Straalen N.M."/>
            <person name="Roelofs D."/>
        </authorList>
    </citation>
    <scope>NUCLEOTIDE SEQUENCE [LARGE SCALE GENOMIC DNA]</scope>
    <source>
        <tissue evidence="1">Mixed pool</tissue>
    </source>
</reference>
<accession>A0A1D2MZ23</accession>
<organism evidence="1 2">
    <name type="scientific">Orchesella cincta</name>
    <name type="common">Springtail</name>
    <name type="synonym">Podura cincta</name>
    <dbReference type="NCBI Taxonomy" id="48709"/>
    <lineage>
        <taxon>Eukaryota</taxon>
        <taxon>Metazoa</taxon>
        <taxon>Ecdysozoa</taxon>
        <taxon>Arthropoda</taxon>
        <taxon>Hexapoda</taxon>
        <taxon>Collembola</taxon>
        <taxon>Entomobryomorpha</taxon>
        <taxon>Entomobryoidea</taxon>
        <taxon>Orchesellidae</taxon>
        <taxon>Orchesellinae</taxon>
        <taxon>Orchesella</taxon>
    </lineage>
</organism>
<dbReference type="Proteomes" id="UP000094527">
    <property type="component" value="Unassembled WGS sequence"/>
</dbReference>
<proteinExistence type="predicted"/>
<dbReference type="OrthoDB" id="10630283at2759"/>
<sequence>MQIRKMLMPNSLSMGQDKKEEIWDRDDSFHNDFRVSQFPSNECRRPFQRASGFDGKLKKPPQQMALALPKQAIFNIEGLPVELKHEILKKIKTEYLELVCAQVSTHWSDMVGDIIRHRAARVDRIVPSFLRPELESRLPPDQRMDPVHLLKLYERSVLRNKIDVTSVLISSDILNPRKGIISKVRQIRHCDCPVLDECIVRAIHLMPAFNLFIVLASTGLKFFHLLDLDRHLDNNNVSGDVREFTCLTSGTWFRDLACSEISVLGEEIVAQETTRVLLLLKVTSCDTEHRQISLERVRNIYLPLWSRSLCLLNDRVLILYTSGFVGMWDRTLDELFISPAACENQRDSQAQHLTRMFRVSSLVFIKTQPDETCRWYVLDPSDPNVEVHGIEMAELVTAGFLHAEPQWECTEVYYIEFFCNSFIVHCQGKSENRLLIKRMKRYPIFDDFRTKGAFRNSFISEFENRTKSVVLNGTIISPFLPPNLRPWQLDPRVSDPIPVADMISIEWDRRRRRRLKLYRIRIANLPEKPSGALR</sequence>
<gene>
    <name evidence="1" type="ORF">Ocin01_08608</name>
</gene>
<evidence type="ECO:0000313" key="2">
    <source>
        <dbReference type="Proteomes" id="UP000094527"/>
    </source>
</evidence>
<keyword evidence="2" id="KW-1185">Reference proteome</keyword>
<dbReference type="OMA" id="WIDNNTH"/>
<evidence type="ECO:0000313" key="1">
    <source>
        <dbReference type="EMBL" id="ODM98054.1"/>
    </source>
</evidence>
<comment type="caution">
    <text evidence="1">The sequence shown here is derived from an EMBL/GenBank/DDBJ whole genome shotgun (WGS) entry which is preliminary data.</text>
</comment>
<name>A0A1D2MZ23_ORCCI</name>